<dbReference type="NCBIfam" id="TIGR02595">
    <property type="entry name" value="PEP_CTERM"/>
    <property type="match status" value="1"/>
</dbReference>
<sequence>MAASMAANAYTVNNTNGGDGYVSGSFPSFTLVGGNNGNGNNFTTYSETMSTDGQMSFSWSYGTNDWDYTWDPAGYFVNSNFISLMPASSGSVSLALTTNDLFGWYVYTVDGSVGSGFLNVAAEFTPSTQVPEPASIALLGLGLAGVAFARRKKQQ</sequence>
<feature type="domain" description="Ice-binding protein C-terminal" evidence="1">
    <location>
        <begin position="129"/>
        <end position="151"/>
    </location>
</feature>
<name>A0A254TID6_9BURK</name>
<dbReference type="EMBL" id="LSTO01000001">
    <property type="protein sequence ID" value="OWW22396.1"/>
    <property type="molecule type" value="Genomic_DNA"/>
</dbReference>
<evidence type="ECO:0000259" key="1">
    <source>
        <dbReference type="Pfam" id="PF07589"/>
    </source>
</evidence>
<dbReference type="AlphaFoldDB" id="A0A254TID6"/>
<organism evidence="2 3">
    <name type="scientific">Noviherbaspirillum denitrificans</name>
    <dbReference type="NCBI Taxonomy" id="1968433"/>
    <lineage>
        <taxon>Bacteria</taxon>
        <taxon>Pseudomonadati</taxon>
        <taxon>Pseudomonadota</taxon>
        <taxon>Betaproteobacteria</taxon>
        <taxon>Burkholderiales</taxon>
        <taxon>Oxalobacteraceae</taxon>
        <taxon>Noviherbaspirillum</taxon>
    </lineage>
</organism>
<reference evidence="2 3" key="1">
    <citation type="submission" date="2016-02" db="EMBL/GenBank/DDBJ databases">
        <authorList>
            <person name="Wen L."/>
            <person name="He K."/>
            <person name="Yang H."/>
        </authorList>
    </citation>
    <scope>NUCLEOTIDE SEQUENCE [LARGE SCALE GENOMIC DNA]</scope>
    <source>
        <strain evidence="2 3">TSA40</strain>
    </source>
</reference>
<evidence type="ECO:0000313" key="3">
    <source>
        <dbReference type="Proteomes" id="UP000197535"/>
    </source>
</evidence>
<dbReference type="InterPro" id="IPR013424">
    <property type="entry name" value="Ice-binding_C"/>
</dbReference>
<keyword evidence="3" id="KW-1185">Reference proteome</keyword>
<evidence type="ECO:0000313" key="2">
    <source>
        <dbReference type="EMBL" id="OWW22396.1"/>
    </source>
</evidence>
<accession>A0A254TID6</accession>
<dbReference type="Pfam" id="PF07589">
    <property type="entry name" value="PEP-CTERM"/>
    <property type="match status" value="1"/>
</dbReference>
<protein>
    <recommendedName>
        <fullName evidence="1">Ice-binding protein C-terminal domain-containing protein</fullName>
    </recommendedName>
</protein>
<dbReference type="Proteomes" id="UP000197535">
    <property type="component" value="Unassembled WGS sequence"/>
</dbReference>
<gene>
    <name evidence="2" type="ORF">AYR66_25775</name>
</gene>
<proteinExistence type="predicted"/>
<comment type="caution">
    <text evidence="2">The sequence shown here is derived from an EMBL/GenBank/DDBJ whole genome shotgun (WGS) entry which is preliminary data.</text>
</comment>